<reference evidence="1 2" key="1">
    <citation type="journal article" date="2019" name="Commun. Biol.">
        <title>The bagworm genome reveals a unique fibroin gene that provides high tensile strength.</title>
        <authorList>
            <person name="Kono N."/>
            <person name="Nakamura H."/>
            <person name="Ohtoshi R."/>
            <person name="Tomita M."/>
            <person name="Numata K."/>
            <person name="Arakawa K."/>
        </authorList>
    </citation>
    <scope>NUCLEOTIDE SEQUENCE [LARGE SCALE GENOMIC DNA]</scope>
</reference>
<evidence type="ECO:0000313" key="2">
    <source>
        <dbReference type="Proteomes" id="UP000299102"/>
    </source>
</evidence>
<evidence type="ECO:0000313" key="1">
    <source>
        <dbReference type="EMBL" id="GBP24940.1"/>
    </source>
</evidence>
<name>A0A4C1UFL8_EUMVA</name>
<comment type="caution">
    <text evidence="1">The sequence shown here is derived from an EMBL/GenBank/DDBJ whole genome shotgun (WGS) entry which is preliminary data.</text>
</comment>
<protein>
    <submittedName>
        <fullName evidence="1">Uncharacterized protein</fullName>
    </submittedName>
</protein>
<gene>
    <name evidence="1" type="ORF">EVAR_12607_1</name>
</gene>
<keyword evidence="2" id="KW-1185">Reference proteome</keyword>
<sequence>MSRPLSVQRKGINFGWRSMGSLVSIRHQNQNISALGGDVGDISKIVMALLLWRTGVIKRDDCFIYFPTISISNCDVPTLSLPCRSSAGRKLLTTVVTDAMICTMGLKMPSEAQQGHRIKSHANYIGNIVKKAQVFASKADELAQNDCRMAMKQEICAKYQKI</sequence>
<proteinExistence type="predicted"/>
<dbReference type="EMBL" id="BGZK01000167">
    <property type="protein sequence ID" value="GBP24940.1"/>
    <property type="molecule type" value="Genomic_DNA"/>
</dbReference>
<dbReference type="Proteomes" id="UP000299102">
    <property type="component" value="Unassembled WGS sequence"/>
</dbReference>
<dbReference type="AlphaFoldDB" id="A0A4C1UFL8"/>
<organism evidence="1 2">
    <name type="scientific">Eumeta variegata</name>
    <name type="common">Bagworm moth</name>
    <name type="synonym">Eumeta japonica</name>
    <dbReference type="NCBI Taxonomy" id="151549"/>
    <lineage>
        <taxon>Eukaryota</taxon>
        <taxon>Metazoa</taxon>
        <taxon>Ecdysozoa</taxon>
        <taxon>Arthropoda</taxon>
        <taxon>Hexapoda</taxon>
        <taxon>Insecta</taxon>
        <taxon>Pterygota</taxon>
        <taxon>Neoptera</taxon>
        <taxon>Endopterygota</taxon>
        <taxon>Lepidoptera</taxon>
        <taxon>Glossata</taxon>
        <taxon>Ditrysia</taxon>
        <taxon>Tineoidea</taxon>
        <taxon>Psychidae</taxon>
        <taxon>Oiketicinae</taxon>
        <taxon>Eumeta</taxon>
    </lineage>
</organism>
<accession>A0A4C1UFL8</accession>